<dbReference type="EMBL" id="BAABRO010000004">
    <property type="protein sequence ID" value="GAA5506774.1"/>
    <property type="molecule type" value="Genomic_DNA"/>
</dbReference>
<proteinExistence type="predicted"/>
<dbReference type="Proteomes" id="UP001416858">
    <property type="component" value="Unassembled WGS sequence"/>
</dbReference>
<evidence type="ECO:0000256" key="1">
    <source>
        <dbReference type="SAM" id="MobiDB-lite"/>
    </source>
</evidence>
<sequence>MILSNIYKPNLDKSMPGGHESSLGGNPNPIVAAAPGRWGVPLHCRGGFRSPRARFLQLGFFLPILAVMTMGEAFCQSQPLATATSSSAPASLSTLSQTASTLLRRQATASDPQQEESALTALCDFYVLLRSDPRYASSEMLRGDAAKVRRRLIKSAHHIEHRLRRANIPRSQTLSQQVDALIRQTNDDLQSGKRSRISDWVNADSAASQPADADAASGQSGDPVGGAAGGAAVDNGWQLVELIQRVVAPQFWDSHGGAGTIQYYAMRRVLVVRATSDVHEQIRDMLIALGW</sequence>
<feature type="region of interest" description="Disordered" evidence="1">
    <location>
        <begin position="208"/>
        <end position="228"/>
    </location>
</feature>
<evidence type="ECO:0000313" key="2">
    <source>
        <dbReference type="EMBL" id="GAA5506774.1"/>
    </source>
</evidence>
<reference evidence="2 3" key="1">
    <citation type="submission" date="2024-02" db="EMBL/GenBank/DDBJ databases">
        <title>Rhodopirellula caenicola NBRC 110016.</title>
        <authorList>
            <person name="Ichikawa N."/>
            <person name="Katano-Makiyama Y."/>
            <person name="Hidaka K."/>
        </authorList>
    </citation>
    <scope>NUCLEOTIDE SEQUENCE [LARGE SCALE GENOMIC DNA]</scope>
    <source>
        <strain evidence="2 3">NBRC 110016</strain>
    </source>
</reference>
<comment type="caution">
    <text evidence="2">The sequence shown here is derived from an EMBL/GenBank/DDBJ whole genome shotgun (WGS) entry which is preliminary data.</text>
</comment>
<name>A0ABP9VNN7_9BACT</name>
<keyword evidence="3" id="KW-1185">Reference proteome</keyword>
<feature type="compositionally biased region" description="Low complexity" evidence="1">
    <location>
        <begin position="208"/>
        <end position="222"/>
    </location>
</feature>
<gene>
    <name evidence="2" type="ORF">Rcae01_02227</name>
</gene>
<organism evidence="2 3">
    <name type="scientific">Novipirellula caenicola</name>
    <dbReference type="NCBI Taxonomy" id="1536901"/>
    <lineage>
        <taxon>Bacteria</taxon>
        <taxon>Pseudomonadati</taxon>
        <taxon>Planctomycetota</taxon>
        <taxon>Planctomycetia</taxon>
        <taxon>Pirellulales</taxon>
        <taxon>Pirellulaceae</taxon>
        <taxon>Novipirellula</taxon>
    </lineage>
</organism>
<protein>
    <submittedName>
        <fullName evidence="2">Uncharacterized protein</fullName>
    </submittedName>
</protein>
<evidence type="ECO:0000313" key="3">
    <source>
        <dbReference type="Proteomes" id="UP001416858"/>
    </source>
</evidence>
<accession>A0ABP9VNN7</accession>